<name>A0A2X3EQI5_KLEPN</name>
<dbReference type="InterPro" id="IPR036374">
    <property type="entry name" value="OxRdtase_Mopterin-bd_sf"/>
</dbReference>
<organism evidence="2 3">
    <name type="scientific">Klebsiella pneumoniae</name>
    <dbReference type="NCBI Taxonomy" id="573"/>
    <lineage>
        <taxon>Bacteria</taxon>
        <taxon>Pseudomonadati</taxon>
        <taxon>Pseudomonadota</taxon>
        <taxon>Gammaproteobacteria</taxon>
        <taxon>Enterobacterales</taxon>
        <taxon>Enterobacteriaceae</taxon>
        <taxon>Klebsiella/Raoultella group</taxon>
        <taxon>Klebsiella</taxon>
        <taxon>Klebsiella pneumoniae complex</taxon>
    </lineage>
</organism>
<dbReference type="PANTHER" id="PTHR43032">
    <property type="entry name" value="PROTEIN-METHIONINE-SULFOXIDE REDUCTASE"/>
    <property type="match status" value="1"/>
</dbReference>
<dbReference type="Pfam" id="PF00174">
    <property type="entry name" value="Oxidored_molyb"/>
    <property type="match status" value="1"/>
</dbReference>
<evidence type="ECO:0000259" key="1">
    <source>
        <dbReference type="Pfam" id="PF00174"/>
    </source>
</evidence>
<dbReference type="EC" id="1.8.-.-" evidence="2"/>
<feature type="domain" description="Oxidoreductase molybdopterin-binding" evidence="1">
    <location>
        <begin position="112"/>
        <end position="167"/>
    </location>
</feature>
<dbReference type="PROSITE" id="PS51318">
    <property type="entry name" value="TAT"/>
    <property type="match status" value="1"/>
</dbReference>
<dbReference type="Gene3D" id="3.90.420.10">
    <property type="entry name" value="Oxidoreductase, molybdopterin-binding domain"/>
    <property type="match status" value="1"/>
</dbReference>
<dbReference type="PANTHER" id="PTHR43032:SF3">
    <property type="entry name" value="PROTEIN-METHIONINE-SULFOXIDE REDUCTASE CATALYTIC SUBUNIT MSRP"/>
    <property type="match status" value="1"/>
</dbReference>
<dbReference type="AlphaFoldDB" id="A0A2X3EQI5"/>
<evidence type="ECO:0000313" key="3">
    <source>
        <dbReference type="Proteomes" id="UP000251088"/>
    </source>
</evidence>
<accession>A0A2X3EQI5</accession>
<reference evidence="2 3" key="1">
    <citation type="submission" date="2018-06" db="EMBL/GenBank/DDBJ databases">
        <authorList>
            <consortium name="Pathogen Informatics"/>
            <person name="Doyle S."/>
        </authorList>
    </citation>
    <scope>NUCLEOTIDE SEQUENCE [LARGE SCALE GENOMIC DNA]</scope>
    <source>
        <strain evidence="2 3">NCTC9128</strain>
    </source>
</reference>
<proteinExistence type="predicted"/>
<dbReference type="EMBL" id="UAWN01000012">
    <property type="protein sequence ID" value="SQC14529.1"/>
    <property type="molecule type" value="Genomic_DNA"/>
</dbReference>
<gene>
    <name evidence="2" type="primary">yedY_2</name>
    <name evidence="2" type="ORF">NCTC9128_02619</name>
</gene>
<protein>
    <submittedName>
        <fullName evidence="2">Sulfite oxidase subunit YedY</fullName>
        <ecNumber evidence="2">1.8.-.-</ecNumber>
    </submittedName>
</protein>
<keyword evidence="2" id="KW-0560">Oxidoreductase</keyword>
<dbReference type="Proteomes" id="UP000251088">
    <property type="component" value="Unassembled WGS sequence"/>
</dbReference>
<dbReference type="InterPro" id="IPR000572">
    <property type="entry name" value="OxRdtase_Mopterin-bd_dom"/>
</dbReference>
<dbReference type="SUPFAM" id="SSF56524">
    <property type="entry name" value="Oxidoreductase molybdopterin-binding domain"/>
    <property type="match status" value="1"/>
</dbReference>
<evidence type="ECO:0000313" key="2">
    <source>
        <dbReference type="EMBL" id="SQC14529.1"/>
    </source>
</evidence>
<sequence length="220" mass="24771">MTEDTMKRKKLTEADVTAESVFMLKRRQVLKMLGISATALSLPAAAQADLLDWFKGNDRPPAPAGKALEFAKPAEWQANLTLTPEDKVAGYNNFYEFGLDKADPAANAGSLRTDPWTLTIGGEVAKPLTLDHDDLTKRFPLEERIYRMRCVEAWSMVVPWVGFPLHNCWRWWSPPAARAMWPSKPSMLRIKCPARKTGLSAGGSLTLTWRGYGWMKRCTR</sequence>
<dbReference type="GO" id="GO:0016491">
    <property type="term" value="F:oxidoreductase activity"/>
    <property type="evidence" value="ECO:0007669"/>
    <property type="project" value="UniProtKB-KW"/>
</dbReference>
<dbReference type="InterPro" id="IPR006311">
    <property type="entry name" value="TAT_signal"/>
</dbReference>